<dbReference type="Pfam" id="PF02771">
    <property type="entry name" value="Acyl-CoA_dh_N"/>
    <property type="match status" value="1"/>
</dbReference>
<dbReference type="InterPro" id="IPR037069">
    <property type="entry name" value="AcylCoA_DH/ox_N_sf"/>
</dbReference>
<reference evidence="9 10" key="1">
    <citation type="journal article" date="2019" name="Int. J. Syst. Evol. Microbiol.">
        <title>The Global Catalogue of Microorganisms (GCM) 10K type strain sequencing project: providing services to taxonomists for standard genome sequencing and annotation.</title>
        <authorList>
            <consortium name="The Broad Institute Genomics Platform"/>
            <consortium name="The Broad Institute Genome Sequencing Center for Infectious Disease"/>
            <person name="Wu L."/>
            <person name="Ma J."/>
        </authorList>
    </citation>
    <scope>NUCLEOTIDE SEQUENCE [LARGE SCALE GENOMIC DNA]</scope>
    <source>
        <strain evidence="9 10">JCM 16009</strain>
    </source>
</reference>
<dbReference type="SUPFAM" id="SSF56645">
    <property type="entry name" value="Acyl-CoA dehydrogenase NM domain-like"/>
    <property type="match status" value="1"/>
</dbReference>
<dbReference type="Gene3D" id="2.40.110.10">
    <property type="entry name" value="Butyryl-CoA Dehydrogenase, subunit A, domain 2"/>
    <property type="match status" value="1"/>
</dbReference>
<dbReference type="InterPro" id="IPR036250">
    <property type="entry name" value="AcylCo_DH-like_C"/>
</dbReference>
<keyword evidence="10" id="KW-1185">Reference proteome</keyword>
<keyword evidence="3 5" id="KW-0285">Flavoprotein</keyword>
<dbReference type="Proteomes" id="UP001500449">
    <property type="component" value="Unassembled WGS sequence"/>
</dbReference>
<dbReference type="InterPro" id="IPR009100">
    <property type="entry name" value="AcylCoA_DH/oxidase_NM_dom_sf"/>
</dbReference>
<evidence type="ECO:0000256" key="2">
    <source>
        <dbReference type="ARBA" id="ARBA00009347"/>
    </source>
</evidence>
<gene>
    <name evidence="9" type="ORF">GCM10009836_14100</name>
</gene>
<dbReference type="InterPro" id="IPR013786">
    <property type="entry name" value="AcylCoA_DH/ox_N"/>
</dbReference>
<dbReference type="InterPro" id="IPR006091">
    <property type="entry name" value="Acyl-CoA_Oxase/DH_mid-dom"/>
</dbReference>
<dbReference type="Gene3D" id="1.10.540.10">
    <property type="entry name" value="Acyl-CoA dehydrogenase/oxidase, N-terminal domain"/>
    <property type="match status" value="1"/>
</dbReference>
<accession>A0ABN2MT61</accession>
<proteinExistence type="inferred from homology"/>
<dbReference type="RefSeq" id="WP_344413681.1">
    <property type="nucleotide sequence ID" value="NZ_BAAAQK010000004.1"/>
</dbReference>
<feature type="domain" description="Acyl-CoA dehydrogenase/oxidase N-terminal" evidence="8">
    <location>
        <begin position="6"/>
        <end position="116"/>
    </location>
</feature>
<dbReference type="PANTHER" id="PTHR43884">
    <property type="entry name" value="ACYL-COA DEHYDROGENASE"/>
    <property type="match status" value="1"/>
</dbReference>
<dbReference type="Pfam" id="PF02770">
    <property type="entry name" value="Acyl-CoA_dh_M"/>
    <property type="match status" value="1"/>
</dbReference>
<dbReference type="EMBL" id="BAAAQK010000004">
    <property type="protein sequence ID" value="GAA1836748.1"/>
    <property type="molecule type" value="Genomic_DNA"/>
</dbReference>
<evidence type="ECO:0000256" key="4">
    <source>
        <dbReference type="ARBA" id="ARBA00022827"/>
    </source>
</evidence>
<name>A0ABN2MT61_9PSEU</name>
<sequence>MDFQLNDEQRLFRDTLRAFVDKEIVPVAREWEQSGRYPTEIVEGMKQLGLFGLAVPEEFGGLGADTVSFALAFEEISRGWMGIAGILGSHSVSCFMLARHGTEEQKARYLPDLATGTRRTGIALTEPGAGTDLQGIRTTARRDGDSYVVDGTKMWITNARHADPLPVLVKTDPSASPAHKGMSILLIEADSPGFEVTQDIGKLGYKGTESCEVVLTDVRVPESQLLGGVEGRGLQQALSSLETGRINIAARSVGIAQRAYDESLNYARERTAFGQAIGEFQAVQLRLAEIAIRLQSARLMTYWAASRMDDGVRMDTESGMAKIFASEQALACATDAMRIHGGYGYSTEFEVERLYRDAPLMSIGEGTNDVLRGVVAKALLGGKATIR</sequence>
<keyword evidence="4 5" id="KW-0274">FAD</keyword>
<evidence type="ECO:0000256" key="1">
    <source>
        <dbReference type="ARBA" id="ARBA00001974"/>
    </source>
</evidence>
<dbReference type="InterPro" id="IPR006089">
    <property type="entry name" value="Acyl-CoA_DH_CS"/>
</dbReference>
<evidence type="ECO:0000256" key="3">
    <source>
        <dbReference type="ARBA" id="ARBA00022630"/>
    </source>
</evidence>
<dbReference type="Gene3D" id="1.20.140.10">
    <property type="entry name" value="Butyryl-CoA Dehydrogenase, subunit A, domain 3"/>
    <property type="match status" value="1"/>
</dbReference>
<feature type="domain" description="Acyl-CoA oxidase/dehydrogenase middle" evidence="7">
    <location>
        <begin position="122"/>
        <end position="218"/>
    </location>
</feature>
<dbReference type="InterPro" id="IPR009075">
    <property type="entry name" value="AcylCo_DH/oxidase_C"/>
</dbReference>
<keyword evidence="5" id="KW-0560">Oxidoreductase</keyword>
<feature type="domain" description="Acyl-CoA dehydrogenase/oxidase C-terminal" evidence="6">
    <location>
        <begin position="231"/>
        <end position="380"/>
    </location>
</feature>
<comment type="cofactor">
    <cofactor evidence="1 5">
        <name>FAD</name>
        <dbReference type="ChEBI" id="CHEBI:57692"/>
    </cofactor>
</comment>
<organism evidence="9 10">
    <name type="scientific">Pseudonocardia ailaonensis</name>
    <dbReference type="NCBI Taxonomy" id="367279"/>
    <lineage>
        <taxon>Bacteria</taxon>
        <taxon>Bacillati</taxon>
        <taxon>Actinomycetota</taxon>
        <taxon>Actinomycetes</taxon>
        <taxon>Pseudonocardiales</taxon>
        <taxon>Pseudonocardiaceae</taxon>
        <taxon>Pseudonocardia</taxon>
    </lineage>
</organism>
<dbReference type="PANTHER" id="PTHR43884:SF12">
    <property type="entry name" value="ISOVALERYL-COA DEHYDROGENASE, MITOCHONDRIAL-RELATED"/>
    <property type="match status" value="1"/>
</dbReference>
<comment type="caution">
    <text evidence="9">The sequence shown here is derived from an EMBL/GenBank/DDBJ whole genome shotgun (WGS) entry which is preliminary data.</text>
</comment>
<evidence type="ECO:0000256" key="5">
    <source>
        <dbReference type="RuleBase" id="RU362125"/>
    </source>
</evidence>
<dbReference type="InterPro" id="IPR046373">
    <property type="entry name" value="Acyl-CoA_Oxase/DH_mid-dom_sf"/>
</dbReference>
<dbReference type="SUPFAM" id="SSF47203">
    <property type="entry name" value="Acyl-CoA dehydrogenase C-terminal domain-like"/>
    <property type="match status" value="1"/>
</dbReference>
<evidence type="ECO:0000259" key="6">
    <source>
        <dbReference type="Pfam" id="PF00441"/>
    </source>
</evidence>
<dbReference type="PIRSF" id="PIRSF016578">
    <property type="entry name" value="HsaA"/>
    <property type="match status" value="1"/>
</dbReference>
<evidence type="ECO:0000313" key="10">
    <source>
        <dbReference type="Proteomes" id="UP001500449"/>
    </source>
</evidence>
<evidence type="ECO:0000259" key="8">
    <source>
        <dbReference type="Pfam" id="PF02771"/>
    </source>
</evidence>
<evidence type="ECO:0000313" key="9">
    <source>
        <dbReference type="EMBL" id="GAA1836748.1"/>
    </source>
</evidence>
<protein>
    <submittedName>
        <fullName evidence="9">Acyl-CoA dehydrogenase family protein</fullName>
    </submittedName>
</protein>
<evidence type="ECO:0000259" key="7">
    <source>
        <dbReference type="Pfam" id="PF02770"/>
    </source>
</evidence>
<dbReference type="Pfam" id="PF00441">
    <property type="entry name" value="Acyl-CoA_dh_1"/>
    <property type="match status" value="1"/>
</dbReference>
<dbReference type="PROSITE" id="PS00072">
    <property type="entry name" value="ACYL_COA_DH_1"/>
    <property type="match status" value="1"/>
</dbReference>
<comment type="similarity">
    <text evidence="2 5">Belongs to the acyl-CoA dehydrogenase family.</text>
</comment>